<keyword evidence="3" id="KW-1185">Reference proteome</keyword>
<protein>
    <recommendedName>
        <fullName evidence="4">DUF1501 domain-containing protein</fullName>
    </recommendedName>
</protein>
<proteinExistence type="predicted"/>
<gene>
    <name evidence="2" type="ORF">Q31a_08570</name>
</gene>
<name>A0A518G1T7_9BACT</name>
<dbReference type="InterPro" id="IPR006311">
    <property type="entry name" value="TAT_signal"/>
</dbReference>
<dbReference type="OrthoDB" id="9779968at2"/>
<dbReference type="SUPFAM" id="SSF53649">
    <property type="entry name" value="Alkaline phosphatase-like"/>
    <property type="match status" value="1"/>
</dbReference>
<dbReference type="RefSeq" id="WP_145074282.1">
    <property type="nucleotide sequence ID" value="NZ_CP036298.1"/>
</dbReference>
<dbReference type="PANTHER" id="PTHR43737:SF1">
    <property type="entry name" value="DUF1501 DOMAIN-CONTAINING PROTEIN"/>
    <property type="match status" value="1"/>
</dbReference>
<evidence type="ECO:0000313" key="2">
    <source>
        <dbReference type="EMBL" id="QDV22571.1"/>
    </source>
</evidence>
<dbReference type="EMBL" id="CP036298">
    <property type="protein sequence ID" value="QDV22571.1"/>
    <property type="molecule type" value="Genomic_DNA"/>
</dbReference>
<evidence type="ECO:0008006" key="4">
    <source>
        <dbReference type="Google" id="ProtNLM"/>
    </source>
</evidence>
<feature type="chain" id="PRO_5021926975" description="DUF1501 domain-containing protein" evidence="1">
    <location>
        <begin position="25"/>
        <end position="411"/>
    </location>
</feature>
<dbReference type="InterPro" id="IPR010869">
    <property type="entry name" value="DUF1501"/>
</dbReference>
<dbReference type="InterPro" id="IPR017850">
    <property type="entry name" value="Alkaline_phosphatase_core_sf"/>
</dbReference>
<reference evidence="2 3" key="1">
    <citation type="submission" date="2019-02" db="EMBL/GenBank/DDBJ databases">
        <title>Deep-cultivation of Planctomycetes and their phenomic and genomic characterization uncovers novel biology.</title>
        <authorList>
            <person name="Wiegand S."/>
            <person name="Jogler M."/>
            <person name="Boedeker C."/>
            <person name="Pinto D."/>
            <person name="Vollmers J."/>
            <person name="Rivas-Marin E."/>
            <person name="Kohn T."/>
            <person name="Peeters S.H."/>
            <person name="Heuer A."/>
            <person name="Rast P."/>
            <person name="Oberbeckmann S."/>
            <person name="Bunk B."/>
            <person name="Jeske O."/>
            <person name="Meyerdierks A."/>
            <person name="Storesund J.E."/>
            <person name="Kallscheuer N."/>
            <person name="Luecker S."/>
            <person name="Lage O.M."/>
            <person name="Pohl T."/>
            <person name="Merkel B.J."/>
            <person name="Hornburger P."/>
            <person name="Mueller R.-W."/>
            <person name="Bruemmer F."/>
            <person name="Labrenz M."/>
            <person name="Spormann A.M."/>
            <person name="Op den Camp H."/>
            <person name="Overmann J."/>
            <person name="Amann R."/>
            <person name="Jetten M.S.M."/>
            <person name="Mascher T."/>
            <person name="Medema M.H."/>
            <person name="Devos D.P."/>
            <person name="Kaster A.-K."/>
            <person name="Ovreas L."/>
            <person name="Rohde M."/>
            <person name="Galperin M.Y."/>
            <person name="Jogler C."/>
        </authorList>
    </citation>
    <scope>NUCLEOTIDE SEQUENCE [LARGE SCALE GENOMIC DNA]</scope>
    <source>
        <strain evidence="2 3">Q31a</strain>
    </source>
</reference>
<dbReference type="PROSITE" id="PS51318">
    <property type="entry name" value="TAT"/>
    <property type="match status" value="1"/>
</dbReference>
<sequence precursor="true">MRTNRRTFLGQSSVVTLGAMPALACRGASTAALPKSNRDGKVLVVIQMSGGNDGINTVVPYSDEGYAKHRNTLRLPVDRLIKLDDSAALHPSMRSAADLFEDGRLAIVQGVGYPNPSRSHDTSMAVWHSAEIGDENTLRPHGWLGKAMDSRRAQAGADVSNAPDMVLLGDESQPLAIQSRRSIAVALSNLTDLRLRGPRWEAAEQGTRNSASNSLENFVGQTMQNAMATASALEQTIEQSHRGGVVYPSTQLGQRMQVISTLLKCGFQTPVYYAIQSGYDTHAAQMPTHAFLLREFSDAIQAFLKDLDSSGLADQVCVLGFSEFGRRVTENGSAGTDHGTAGPVFIAGNQVRPGLVGAQPKLLDLDGGDLRMGIDFRDVYQGITANWLGVNQDRASEDSQHSLKIFKGSLS</sequence>
<dbReference type="Pfam" id="PF07394">
    <property type="entry name" value="DUF1501"/>
    <property type="match status" value="1"/>
</dbReference>
<evidence type="ECO:0000256" key="1">
    <source>
        <dbReference type="SAM" id="SignalP"/>
    </source>
</evidence>
<dbReference type="KEGG" id="ahel:Q31a_08570"/>
<accession>A0A518G1T7</accession>
<evidence type="ECO:0000313" key="3">
    <source>
        <dbReference type="Proteomes" id="UP000318017"/>
    </source>
</evidence>
<feature type="signal peptide" evidence="1">
    <location>
        <begin position="1"/>
        <end position="24"/>
    </location>
</feature>
<organism evidence="2 3">
    <name type="scientific">Aureliella helgolandensis</name>
    <dbReference type="NCBI Taxonomy" id="2527968"/>
    <lineage>
        <taxon>Bacteria</taxon>
        <taxon>Pseudomonadati</taxon>
        <taxon>Planctomycetota</taxon>
        <taxon>Planctomycetia</taxon>
        <taxon>Pirellulales</taxon>
        <taxon>Pirellulaceae</taxon>
        <taxon>Aureliella</taxon>
    </lineage>
</organism>
<keyword evidence="1" id="KW-0732">Signal</keyword>
<dbReference type="PANTHER" id="PTHR43737">
    <property type="entry name" value="BLL7424 PROTEIN"/>
    <property type="match status" value="1"/>
</dbReference>
<dbReference type="Proteomes" id="UP000318017">
    <property type="component" value="Chromosome"/>
</dbReference>
<dbReference type="AlphaFoldDB" id="A0A518G1T7"/>